<proteinExistence type="predicted"/>
<dbReference type="Gene3D" id="2.40.10.340">
    <property type="entry name" value="Rod shape-determining protein MreC, domain 1"/>
    <property type="match status" value="1"/>
</dbReference>
<feature type="transmembrane region" description="Helical" evidence="1">
    <location>
        <begin position="12"/>
        <end position="32"/>
    </location>
</feature>
<keyword evidence="1" id="KW-1133">Transmembrane helix</keyword>
<evidence type="ECO:0000259" key="2">
    <source>
        <dbReference type="Pfam" id="PF04085"/>
    </source>
</evidence>
<dbReference type="InterPro" id="IPR055342">
    <property type="entry name" value="MreC_beta-barrel_core"/>
</dbReference>
<keyword evidence="1" id="KW-0472">Membrane</keyword>
<dbReference type="STRING" id="1618647.UW30_C0001G0054"/>
<dbReference type="InterPro" id="IPR042177">
    <property type="entry name" value="Cell/Rod_1"/>
</dbReference>
<reference evidence="3 4" key="1">
    <citation type="journal article" date="2015" name="Nature">
        <title>rRNA introns, odd ribosomes, and small enigmatic genomes across a large radiation of phyla.</title>
        <authorList>
            <person name="Brown C.T."/>
            <person name="Hug L.A."/>
            <person name="Thomas B.C."/>
            <person name="Sharon I."/>
            <person name="Castelle C.J."/>
            <person name="Singh A."/>
            <person name="Wilkins M.J."/>
            <person name="Williams K.H."/>
            <person name="Banfield J.F."/>
        </authorList>
    </citation>
    <scope>NUCLEOTIDE SEQUENCE [LARGE SCALE GENOMIC DNA]</scope>
</reference>
<evidence type="ECO:0000256" key="1">
    <source>
        <dbReference type="SAM" id="Phobius"/>
    </source>
</evidence>
<evidence type="ECO:0000313" key="4">
    <source>
        <dbReference type="Proteomes" id="UP000034736"/>
    </source>
</evidence>
<protein>
    <recommendedName>
        <fullName evidence="2">Rod shape-determining protein MreC beta-barrel core domain-containing protein</fullName>
    </recommendedName>
</protein>
<dbReference type="InterPro" id="IPR042175">
    <property type="entry name" value="Cell/Rod_MreC_2"/>
</dbReference>
<dbReference type="Pfam" id="PF04085">
    <property type="entry name" value="MreC"/>
    <property type="match status" value="1"/>
</dbReference>
<dbReference type="EMBL" id="LCHU01000001">
    <property type="protein sequence ID" value="KKT42329.1"/>
    <property type="molecule type" value="Genomic_DNA"/>
</dbReference>
<evidence type="ECO:0000313" key="3">
    <source>
        <dbReference type="EMBL" id="KKT42329.1"/>
    </source>
</evidence>
<sequence length="241" mass="26061">MTFPLHKKQNYFKYSVLTVSSVALILLAIIFFKVDGAEAFVFRSFSKINFLRALTTGKNSGKASLVLAKISDLEKENQILRESTGLGGTHPGIPAKVVLGGGYIFSDSLYINEGSGSGIENGDLALSPEKIFVGRISETGTNWSKIEPFGLLGQKVALRFGPNKEITVEASGLGRGELITELPQDAQITPGETVWLGKNPEFPAGLVSEIKKVDGREIQNIIIKSPLPFGSLLDIVILKNR</sequence>
<dbReference type="Gene3D" id="2.40.10.350">
    <property type="entry name" value="Rod shape-determining protein MreC, domain 2"/>
    <property type="match status" value="1"/>
</dbReference>
<dbReference type="Proteomes" id="UP000034736">
    <property type="component" value="Unassembled WGS sequence"/>
</dbReference>
<keyword evidence="1" id="KW-0812">Transmembrane</keyword>
<feature type="domain" description="Rod shape-determining protein MreC beta-barrel core" evidence="2">
    <location>
        <begin position="105"/>
        <end position="238"/>
    </location>
</feature>
<dbReference type="AlphaFoldDB" id="A0A0G1K3D9"/>
<gene>
    <name evidence="3" type="ORF">UW30_C0001G0054</name>
</gene>
<accession>A0A0G1K3D9</accession>
<organism evidence="3 4">
    <name type="scientific">Candidatus Giovannonibacteria bacterium GW2011_GWA2_44_13b</name>
    <dbReference type="NCBI Taxonomy" id="1618647"/>
    <lineage>
        <taxon>Bacteria</taxon>
        <taxon>Candidatus Giovannoniibacteriota</taxon>
    </lineage>
</organism>
<comment type="caution">
    <text evidence="3">The sequence shown here is derived from an EMBL/GenBank/DDBJ whole genome shotgun (WGS) entry which is preliminary data.</text>
</comment>
<name>A0A0G1K3D9_9BACT</name>